<keyword evidence="3" id="KW-0862">Zinc</keyword>
<evidence type="ECO:0000256" key="4">
    <source>
        <dbReference type="PROSITE-ProRule" id="PRU00134"/>
    </source>
</evidence>
<feature type="region of interest" description="Disordered" evidence="5">
    <location>
        <begin position="112"/>
        <end position="153"/>
    </location>
</feature>
<dbReference type="PROSITE" id="PS50865">
    <property type="entry name" value="ZF_MYND_2"/>
    <property type="match status" value="1"/>
</dbReference>
<dbReference type="Gene3D" id="3.10.290.30">
    <property type="entry name" value="MM3350-like"/>
    <property type="match status" value="1"/>
</dbReference>
<dbReference type="InterPro" id="IPR000014">
    <property type="entry name" value="PAS"/>
</dbReference>
<dbReference type="Pfam" id="PF01753">
    <property type="entry name" value="zf-MYND"/>
    <property type="match status" value="1"/>
</dbReference>
<dbReference type="InterPro" id="IPR024047">
    <property type="entry name" value="MM3350-like_sf"/>
</dbReference>
<evidence type="ECO:0000256" key="2">
    <source>
        <dbReference type="ARBA" id="ARBA00022771"/>
    </source>
</evidence>
<dbReference type="InterPro" id="IPR035965">
    <property type="entry name" value="PAS-like_dom_sf"/>
</dbReference>
<dbReference type="GO" id="GO:0006355">
    <property type="term" value="P:regulation of DNA-templated transcription"/>
    <property type="evidence" value="ECO:0007669"/>
    <property type="project" value="InterPro"/>
</dbReference>
<sequence>MAIPVKDAIAKKASLFDAVPFPTFAVAANGTIAELNLAALSLLGFRTKPELLQKNFLEVCVADEDRPETSVRLNETLEGAGAEGKLTKVTLVTRAGRKQVILCMATSRSPEGRIDGAASESPEMPGIDYSRWDDLDSGASDADSEDAEATRRSRAYTTASDVFSVGLTSHRQKTGEIWQAIVQRGWRETFAEVLPRLKPVMVMDTVARAALDSRLSGQDLHIYATVTAICIGDPDCVRKYLATDVADESGDMRGASQCWQDSRTGESKQIRTSYVEVRLAAQQRLCSALASSLQSAGSWEELQANADEQHRLCGHDAARKLYTRAMEKAPAEAIPVLLYSRAQCSLNLKALGECKADCTAALRCAPSNLRVKLLHCRASGAIKAGDVAGAVSDLAQMRILADSPTQACLEDELYSAVFGPRSCQRGRIYVSEQCDCGAGLGPKCRYYGASTHAVGKVHVFGGLLVNGKSLEEACLRAYDVASGEWAVQDLSRTELSIFGGEELTVDSGELSAQVWGRWRPLRDEEMLLQLAGAFVVQLSNGHVLVGGGYGLVKPLLRPSGTRGSSSAYLERVESGRAHETRANSAVPKSSSSECPEHGLCHHGCCPVLWRSPKTRLCKVPGSEAMAVYDIGNTNAGSSIEIRELQPMREHVKPAEKRVRASLAPDVEWITFTKSDKGNISMDTYNGPVHMDWAERWASFVSILRQGSPPRPQWSLMEWRDDVGTQSEYGRRRQSAQDAYLAEQRSAGQNEAWVVNALKAASHPEWFVLRIVLIDLVPEVWRQVVVPGHATLAEIHDQVICAVMPWQRNYHAYCFHMSRERIFELAGQSPEAAAGDVYFGPVQSTALDMCWAPFCYGPFQDDRKVRLQDVLRASGHAIDYVSDLGDQWRHRLIREKSVESSEATIALLDGFGACPPQDSGGVRQYLEHLTLLRDPNAELAKRAGAAVDRLRPNDMWWEAYNNVRGRPNTALDFDPCYFDKDAARERLSTVVRSAKSLTAEASKNFLFRALSEPFRGQAVRHKQFQPVHSCAVCGISVGLQKCDRCRLAWYCSREHQKQDWPEHRSTCKSHGGATKSVREFTHGFPPGRSIHDDKSS</sequence>
<dbReference type="Proteomes" id="UP000626109">
    <property type="component" value="Unassembled WGS sequence"/>
</dbReference>
<dbReference type="SUPFAM" id="SSF144232">
    <property type="entry name" value="HIT/MYND zinc finger-like"/>
    <property type="match status" value="1"/>
</dbReference>
<dbReference type="SUPFAM" id="SSF50965">
    <property type="entry name" value="Galactose oxidase, central domain"/>
    <property type="match status" value="1"/>
</dbReference>
<feature type="region of interest" description="Disordered" evidence="5">
    <location>
        <begin position="1076"/>
        <end position="1095"/>
    </location>
</feature>
<dbReference type="Gene3D" id="1.25.40.10">
    <property type="entry name" value="Tetratricopeptide repeat domain"/>
    <property type="match status" value="1"/>
</dbReference>
<dbReference type="SUPFAM" id="SSF48452">
    <property type="entry name" value="TPR-like"/>
    <property type="match status" value="1"/>
</dbReference>
<dbReference type="InterPro" id="IPR013767">
    <property type="entry name" value="PAS_fold"/>
</dbReference>
<name>A0A813K6I8_POLGL</name>
<keyword evidence="1" id="KW-0479">Metal-binding</keyword>
<dbReference type="GO" id="GO:0008270">
    <property type="term" value="F:zinc ion binding"/>
    <property type="evidence" value="ECO:0007669"/>
    <property type="project" value="UniProtKB-KW"/>
</dbReference>
<dbReference type="AlphaFoldDB" id="A0A813K6I8"/>
<comment type="caution">
    <text evidence="7">The sequence shown here is derived from an EMBL/GenBank/DDBJ whole genome shotgun (WGS) entry which is preliminary data.</text>
</comment>
<dbReference type="Pfam" id="PF07929">
    <property type="entry name" value="PRiA4_ORF3"/>
    <property type="match status" value="1"/>
</dbReference>
<evidence type="ECO:0000256" key="5">
    <source>
        <dbReference type="SAM" id="MobiDB-lite"/>
    </source>
</evidence>
<evidence type="ECO:0000313" key="7">
    <source>
        <dbReference type="EMBL" id="CAE8696039.1"/>
    </source>
</evidence>
<dbReference type="CDD" id="cd00130">
    <property type="entry name" value="PAS"/>
    <property type="match status" value="1"/>
</dbReference>
<dbReference type="InterPro" id="IPR011043">
    <property type="entry name" value="Gal_Oxase/kelch_b-propeller"/>
</dbReference>
<feature type="domain" description="MYND-type" evidence="6">
    <location>
        <begin position="1029"/>
        <end position="1066"/>
    </location>
</feature>
<dbReference type="InterPro" id="IPR011990">
    <property type="entry name" value="TPR-like_helical_dom_sf"/>
</dbReference>
<dbReference type="PANTHER" id="PTHR41878">
    <property type="entry name" value="LEXA REPRESSOR-RELATED"/>
    <property type="match status" value="1"/>
</dbReference>
<reference evidence="7" key="1">
    <citation type="submission" date="2021-02" db="EMBL/GenBank/DDBJ databases">
        <authorList>
            <person name="Dougan E. K."/>
            <person name="Rhodes N."/>
            <person name="Thang M."/>
            <person name="Chan C."/>
        </authorList>
    </citation>
    <scope>NUCLEOTIDE SEQUENCE</scope>
</reference>
<organism evidence="7 8">
    <name type="scientific">Polarella glacialis</name>
    <name type="common">Dinoflagellate</name>
    <dbReference type="NCBI Taxonomy" id="89957"/>
    <lineage>
        <taxon>Eukaryota</taxon>
        <taxon>Sar</taxon>
        <taxon>Alveolata</taxon>
        <taxon>Dinophyceae</taxon>
        <taxon>Suessiales</taxon>
        <taxon>Suessiaceae</taxon>
        <taxon>Polarella</taxon>
    </lineage>
</organism>
<evidence type="ECO:0000313" key="8">
    <source>
        <dbReference type="Proteomes" id="UP000626109"/>
    </source>
</evidence>
<gene>
    <name evidence="7" type="ORF">PGLA2088_LOCUS29648</name>
</gene>
<evidence type="ECO:0000256" key="1">
    <source>
        <dbReference type="ARBA" id="ARBA00022723"/>
    </source>
</evidence>
<dbReference type="EMBL" id="CAJNNW010028423">
    <property type="protein sequence ID" value="CAE8696039.1"/>
    <property type="molecule type" value="Genomic_DNA"/>
</dbReference>
<proteinExistence type="predicted"/>
<protein>
    <recommendedName>
        <fullName evidence="6">MYND-type domain-containing protein</fullName>
    </recommendedName>
</protein>
<dbReference type="SUPFAM" id="SSF159941">
    <property type="entry name" value="MM3350-like"/>
    <property type="match status" value="1"/>
</dbReference>
<dbReference type="InterPro" id="IPR002893">
    <property type="entry name" value="Znf_MYND"/>
</dbReference>
<dbReference type="PANTHER" id="PTHR41878:SF1">
    <property type="entry name" value="TNPR PROTEIN"/>
    <property type="match status" value="1"/>
</dbReference>
<dbReference type="Gene3D" id="6.10.140.2220">
    <property type="match status" value="1"/>
</dbReference>
<dbReference type="SMART" id="SM00091">
    <property type="entry name" value="PAS"/>
    <property type="match status" value="1"/>
</dbReference>
<dbReference type="InterPro" id="IPR012912">
    <property type="entry name" value="Plasmid_pRiA4b_Orf3-like"/>
</dbReference>
<evidence type="ECO:0000259" key="6">
    <source>
        <dbReference type="PROSITE" id="PS50865"/>
    </source>
</evidence>
<accession>A0A813K6I8</accession>
<dbReference type="Gene3D" id="3.30.450.20">
    <property type="entry name" value="PAS domain"/>
    <property type="match status" value="1"/>
</dbReference>
<dbReference type="Pfam" id="PF00989">
    <property type="entry name" value="PAS"/>
    <property type="match status" value="1"/>
</dbReference>
<dbReference type="SUPFAM" id="SSF55785">
    <property type="entry name" value="PYP-like sensor domain (PAS domain)"/>
    <property type="match status" value="1"/>
</dbReference>
<keyword evidence="2 4" id="KW-0863">Zinc-finger</keyword>
<evidence type="ECO:0000256" key="3">
    <source>
        <dbReference type="ARBA" id="ARBA00022833"/>
    </source>
</evidence>